<reference evidence="1 2" key="1">
    <citation type="submission" date="2016-02" db="EMBL/GenBank/DDBJ databases">
        <authorList>
            <person name="Wen L."/>
            <person name="He K."/>
            <person name="Yang H."/>
        </authorList>
    </citation>
    <scope>NUCLEOTIDE SEQUENCE [LARGE SCALE GENOMIC DNA]</scope>
    <source>
        <strain evidence="1 2">KLE1704</strain>
    </source>
</reference>
<evidence type="ECO:0000313" key="2">
    <source>
        <dbReference type="Proteomes" id="UP000070319"/>
    </source>
</evidence>
<protein>
    <submittedName>
        <fullName evidence="1">Uncharacterized protein</fullName>
    </submittedName>
</protein>
<organism evidence="1">
    <name type="scientific">Bacteroides intestinalis</name>
    <dbReference type="NCBI Taxonomy" id="329854"/>
    <lineage>
        <taxon>Bacteria</taxon>
        <taxon>Pseudomonadati</taxon>
        <taxon>Bacteroidota</taxon>
        <taxon>Bacteroidia</taxon>
        <taxon>Bacteroidales</taxon>
        <taxon>Bacteroidaceae</taxon>
        <taxon>Bacteroides</taxon>
    </lineage>
</organism>
<dbReference type="AlphaFoldDB" id="A0A139KNR0"/>
<comment type="caution">
    <text evidence="1">The sequence shown here is derived from an EMBL/GenBank/DDBJ whole genome shotgun (WGS) entry which is preliminary data.</text>
</comment>
<gene>
    <name evidence="1" type="ORF">HMPREF2531_05114</name>
</gene>
<proteinExistence type="predicted"/>
<evidence type="ECO:0000313" key="1">
    <source>
        <dbReference type="EMBL" id="KXT40816.1"/>
    </source>
</evidence>
<dbReference type="Proteomes" id="UP000070319">
    <property type="component" value="Unassembled WGS sequence"/>
</dbReference>
<sequence>MPQQNAWKQSERWEESRMKNMLCFIVFFLLPVAKLRPAVVGSTFSS</sequence>
<name>A0A139KNR0_9BACE</name>
<accession>A0A139KNR0</accession>
<dbReference type="EMBL" id="LTDF01000176">
    <property type="protein sequence ID" value="KXT40816.1"/>
    <property type="molecule type" value="Genomic_DNA"/>
</dbReference>
<dbReference type="PATRIC" id="fig|329854.7.peg.5185"/>